<evidence type="ECO:0000256" key="4">
    <source>
        <dbReference type="ARBA" id="ARBA00022759"/>
    </source>
</evidence>
<dbReference type="Gene3D" id="3.40.390.30">
    <property type="entry name" value="Metalloproteases ('zincins'), catalytic domain"/>
    <property type="match status" value="1"/>
</dbReference>
<evidence type="ECO:0000313" key="9">
    <source>
        <dbReference type="Proteomes" id="UP000295304"/>
    </source>
</evidence>
<keyword evidence="7" id="KW-0698">rRNA processing</keyword>
<dbReference type="EC" id="3.1.-.-" evidence="7"/>
<feature type="binding site" evidence="7">
    <location>
        <position position="176"/>
    </location>
    <ligand>
        <name>Zn(2+)</name>
        <dbReference type="ChEBI" id="CHEBI:29105"/>
        <note>catalytic</note>
    </ligand>
</feature>
<dbReference type="InterPro" id="IPR023091">
    <property type="entry name" value="MetalPrtase_cat_dom_sf_prd"/>
</dbReference>
<comment type="cofactor">
    <cofactor evidence="7">
        <name>Zn(2+)</name>
        <dbReference type="ChEBI" id="CHEBI:29105"/>
    </cofactor>
    <text evidence="7">Binds 1 zinc ion.</text>
</comment>
<keyword evidence="4 7" id="KW-0255">Endonuclease</keyword>
<dbReference type="NCBIfam" id="TIGR00043">
    <property type="entry name" value="rRNA maturation RNase YbeY"/>
    <property type="match status" value="1"/>
</dbReference>
<evidence type="ECO:0000256" key="7">
    <source>
        <dbReference type="HAMAP-Rule" id="MF_00009"/>
    </source>
</evidence>
<dbReference type="EMBL" id="SLZW01000001">
    <property type="protein sequence ID" value="TCS65050.1"/>
    <property type="molecule type" value="Genomic_DNA"/>
</dbReference>
<dbReference type="OrthoDB" id="9807740at2"/>
<gene>
    <name evidence="7" type="primary">ybeY</name>
    <name evidence="8" type="ORF">EDD55_101384</name>
</gene>
<feature type="binding site" evidence="7">
    <location>
        <position position="182"/>
    </location>
    <ligand>
        <name>Zn(2+)</name>
        <dbReference type="ChEBI" id="CHEBI:29105"/>
        <note>catalytic</note>
    </ligand>
</feature>
<protein>
    <recommendedName>
        <fullName evidence="7">Endoribonuclease YbeY</fullName>
        <ecNumber evidence="7">3.1.-.-</ecNumber>
    </recommendedName>
</protein>
<organism evidence="8 9">
    <name type="scientific">Varunaivibrio sulfuroxidans</name>
    <dbReference type="NCBI Taxonomy" id="1773489"/>
    <lineage>
        <taxon>Bacteria</taxon>
        <taxon>Pseudomonadati</taxon>
        <taxon>Pseudomonadota</taxon>
        <taxon>Alphaproteobacteria</taxon>
        <taxon>Rhodospirillales</taxon>
        <taxon>Magnetovibrionaceae</taxon>
        <taxon>Varunaivibrio</taxon>
    </lineage>
</organism>
<dbReference type="GO" id="GO:0008270">
    <property type="term" value="F:zinc ion binding"/>
    <property type="evidence" value="ECO:0007669"/>
    <property type="project" value="UniProtKB-UniRule"/>
</dbReference>
<dbReference type="PANTHER" id="PTHR46986">
    <property type="entry name" value="ENDORIBONUCLEASE YBEY, CHLOROPLASTIC"/>
    <property type="match status" value="1"/>
</dbReference>
<comment type="similarity">
    <text evidence="1 7">Belongs to the endoribonuclease YbeY family.</text>
</comment>
<dbReference type="Proteomes" id="UP000295304">
    <property type="component" value="Unassembled WGS sequence"/>
</dbReference>
<dbReference type="SUPFAM" id="SSF55486">
    <property type="entry name" value="Metalloproteases ('zincins'), catalytic domain"/>
    <property type="match status" value="1"/>
</dbReference>
<dbReference type="Pfam" id="PF02130">
    <property type="entry name" value="YbeY"/>
    <property type="match status" value="1"/>
</dbReference>
<keyword evidence="9" id="KW-1185">Reference proteome</keyword>
<evidence type="ECO:0000256" key="2">
    <source>
        <dbReference type="ARBA" id="ARBA00022722"/>
    </source>
</evidence>
<keyword evidence="3 7" id="KW-0479">Metal-binding</keyword>
<dbReference type="GO" id="GO:0004222">
    <property type="term" value="F:metalloendopeptidase activity"/>
    <property type="evidence" value="ECO:0007669"/>
    <property type="project" value="InterPro"/>
</dbReference>
<evidence type="ECO:0000256" key="6">
    <source>
        <dbReference type="ARBA" id="ARBA00022833"/>
    </source>
</evidence>
<dbReference type="HAMAP" id="MF_00009">
    <property type="entry name" value="Endoribonucl_YbeY"/>
    <property type="match status" value="1"/>
</dbReference>
<keyword evidence="6 7" id="KW-0862">Zinc</keyword>
<dbReference type="PROSITE" id="PS01306">
    <property type="entry name" value="UPF0054"/>
    <property type="match status" value="1"/>
</dbReference>
<keyword evidence="2 7" id="KW-0540">Nuclease</keyword>
<keyword evidence="5 7" id="KW-0378">Hydrolase</keyword>
<keyword evidence="7" id="KW-0690">Ribosome biogenesis</keyword>
<dbReference type="GO" id="GO:0004521">
    <property type="term" value="F:RNA endonuclease activity"/>
    <property type="evidence" value="ECO:0007669"/>
    <property type="project" value="UniProtKB-UniRule"/>
</dbReference>
<dbReference type="GO" id="GO:0005737">
    <property type="term" value="C:cytoplasm"/>
    <property type="evidence" value="ECO:0007669"/>
    <property type="project" value="UniProtKB-SubCell"/>
</dbReference>
<dbReference type="GO" id="GO:0006364">
    <property type="term" value="P:rRNA processing"/>
    <property type="evidence" value="ECO:0007669"/>
    <property type="project" value="UniProtKB-UniRule"/>
</dbReference>
<dbReference type="InterPro" id="IPR020549">
    <property type="entry name" value="YbeY_CS"/>
</dbReference>
<evidence type="ECO:0000256" key="1">
    <source>
        <dbReference type="ARBA" id="ARBA00010875"/>
    </source>
</evidence>
<evidence type="ECO:0000313" key="8">
    <source>
        <dbReference type="EMBL" id="TCS65050.1"/>
    </source>
</evidence>
<name>A0A4R3JJJ6_9PROT</name>
<dbReference type="InterPro" id="IPR002036">
    <property type="entry name" value="YbeY"/>
</dbReference>
<accession>A0A4R3JJJ6</accession>
<proteinExistence type="inferred from homology"/>
<sequence length="214" mass="22878">MKSLKRSGLGADVTVPTDNVYLTSPPASHVEDGAAELEVDVVVRAGDWEREPADWSALADAALSAAFSIALKDKAAVAIEGDGAGWGDAPPRQGEVCVVLNDDDGVRALNRQWRAKDRPTNVLSFPAMGDAVPSDAMPWLLGDIVLALETVVREAREQGKTVEAHFSHLLVHGMLHLLGFDHETPRQAARMEPLEVAILATLGIADPYPQCDEG</sequence>
<dbReference type="PANTHER" id="PTHR46986:SF1">
    <property type="entry name" value="ENDORIBONUCLEASE YBEY, CHLOROPLASTIC"/>
    <property type="match status" value="1"/>
</dbReference>
<dbReference type="AlphaFoldDB" id="A0A4R3JJJ6"/>
<keyword evidence="7" id="KW-0963">Cytoplasm</keyword>
<comment type="caution">
    <text evidence="8">The sequence shown here is derived from an EMBL/GenBank/DDBJ whole genome shotgun (WGS) entry which is preliminary data.</text>
</comment>
<comment type="subcellular location">
    <subcellularLocation>
        <location evidence="7">Cytoplasm</location>
    </subcellularLocation>
</comment>
<feature type="binding site" evidence="7">
    <location>
        <position position="172"/>
    </location>
    <ligand>
        <name>Zn(2+)</name>
        <dbReference type="ChEBI" id="CHEBI:29105"/>
        <note>catalytic</note>
    </ligand>
</feature>
<evidence type="ECO:0000256" key="3">
    <source>
        <dbReference type="ARBA" id="ARBA00022723"/>
    </source>
</evidence>
<evidence type="ECO:0000256" key="5">
    <source>
        <dbReference type="ARBA" id="ARBA00022801"/>
    </source>
</evidence>
<comment type="function">
    <text evidence="7">Single strand-specific metallo-endoribonuclease involved in late-stage 70S ribosome quality control and in maturation of the 3' terminus of the 16S rRNA.</text>
</comment>
<reference evidence="8 9" key="1">
    <citation type="submission" date="2019-03" db="EMBL/GenBank/DDBJ databases">
        <title>Genomic Encyclopedia of Type Strains, Phase IV (KMG-IV): sequencing the most valuable type-strain genomes for metagenomic binning, comparative biology and taxonomic classification.</title>
        <authorList>
            <person name="Goeker M."/>
        </authorList>
    </citation>
    <scope>NUCLEOTIDE SEQUENCE [LARGE SCALE GENOMIC DNA]</scope>
    <source>
        <strain evidence="8 9">DSM 101688</strain>
    </source>
</reference>